<evidence type="ECO:0000313" key="2">
    <source>
        <dbReference type="EMBL" id="KTD62276.1"/>
    </source>
</evidence>
<feature type="compositionally biased region" description="Basic and acidic residues" evidence="1">
    <location>
        <begin position="27"/>
        <end position="38"/>
    </location>
</feature>
<reference evidence="2 3" key="1">
    <citation type="submission" date="2015-11" db="EMBL/GenBank/DDBJ databases">
        <title>Genomic analysis of 38 Legionella species identifies large and diverse effector repertoires.</title>
        <authorList>
            <person name="Burstein D."/>
            <person name="Amaro F."/>
            <person name="Zusman T."/>
            <person name="Lifshitz Z."/>
            <person name="Cohen O."/>
            <person name="Gilbert J.A."/>
            <person name="Pupko T."/>
            <person name="Shuman H.A."/>
            <person name="Segal G."/>
        </authorList>
    </citation>
    <scope>NUCLEOTIDE SEQUENCE [LARGE SCALE GENOMIC DNA]</scope>
    <source>
        <strain evidence="2 3">SC-63-C7</strain>
    </source>
</reference>
<dbReference type="EMBL" id="LNYU01000037">
    <property type="protein sequence ID" value="KTD62276.1"/>
    <property type="molecule type" value="Genomic_DNA"/>
</dbReference>
<dbReference type="OrthoDB" id="9982802at2"/>
<protein>
    <submittedName>
        <fullName evidence="2">Uncharacterized protein</fullName>
    </submittedName>
</protein>
<feature type="region of interest" description="Disordered" evidence="1">
    <location>
        <begin position="1"/>
        <end position="70"/>
    </location>
</feature>
<gene>
    <name evidence="2" type="ORF">Lsan_1809</name>
</gene>
<keyword evidence="3" id="KW-1185">Reference proteome</keyword>
<comment type="caution">
    <text evidence="2">The sequence shown here is derived from an EMBL/GenBank/DDBJ whole genome shotgun (WGS) entry which is preliminary data.</text>
</comment>
<dbReference type="PATRIC" id="fig|45074.5.peg.1925"/>
<dbReference type="RefSeq" id="WP_058514094.1">
    <property type="nucleotide sequence ID" value="NZ_CAAAIH010000094.1"/>
</dbReference>
<name>A0A0W0YZE0_9GAMM</name>
<accession>A0A0W0YZE0</accession>
<dbReference type="STRING" id="45074.Lsan_1809"/>
<organism evidence="2 3">
    <name type="scientific">Legionella santicrucis</name>
    <dbReference type="NCBI Taxonomy" id="45074"/>
    <lineage>
        <taxon>Bacteria</taxon>
        <taxon>Pseudomonadati</taxon>
        <taxon>Pseudomonadota</taxon>
        <taxon>Gammaproteobacteria</taxon>
        <taxon>Legionellales</taxon>
        <taxon>Legionellaceae</taxon>
        <taxon>Legionella</taxon>
    </lineage>
</organism>
<dbReference type="Proteomes" id="UP000054703">
    <property type="component" value="Unassembled WGS sequence"/>
</dbReference>
<feature type="compositionally biased region" description="Polar residues" evidence="1">
    <location>
        <begin position="39"/>
        <end position="48"/>
    </location>
</feature>
<evidence type="ECO:0000313" key="3">
    <source>
        <dbReference type="Proteomes" id="UP000054703"/>
    </source>
</evidence>
<evidence type="ECO:0000256" key="1">
    <source>
        <dbReference type="SAM" id="MobiDB-lite"/>
    </source>
</evidence>
<sequence>MRNKNDKNQIQGCPACGLMSFPPVLKPAEKPIKPESKQPSHSNESNNEAGEKLEGCPACGQMSFNSFKPN</sequence>
<proteinExistence type="predicted"/>
<dbReference type="AlphaFoldDB" id="A0A0W0YZE0"/>